<organism evidence="1 2">
    <name type="scientific">Musa balbisiana</name>
    <name type="common">Banana</name>
    <dbReference type="NCBI Taxonomy" id="52838"/>
    <lineage>
        <taxon>Eukaryota</taxon>
        <taxon>Viridiplantae</taxon>
        <taxon>Streptophyta</taxon>
        <taxon>Embryophyta</taxon>
        <taxon>Tracheophyta</taxon>
        <taxon>Spermatophyta</taxon>
        <taxon>Magnoliopsida</taxon>
        <taxon>Liliopsida</taxon>
        <taxon>Zingiberales</taxon>
        <taxon>Musaceae</taxon>
        <taxon>Musa</taxon>
    </lineage>
</organism>
<dbReference type="Proteomes" id="UP000317650">
    <property type="component" value="Chromosome 4"/>
</dbReference>
<accession>A0A4S8KH10</accession>
<comment type="caution">
    <text evidence="1">The sequence shown here is derived from an EMBL/GenBank/DDBJ whole genome shotgun (WGS) entry which is preliminary data.</text>
</comment>
<reference evidence="1 2" key="1">
    <citation type="journal article" date="2019" name="Nat. Plants">
        <title>Genome sequencing of Musa balbisiana reveals subgenome evolution and function divergence in polyploid bananas.</title>
        <authorList>
            <person name="Yao X."/>
        </authorList>
    </citation>
    <scope>NUCLEOTIDE SEQUENCE [LARGE SCALE GENOMIC DNA]</scope>
    <source>
        <strain evidence="2">cv. DH-PKW</strain>
        <tissue evidence="1">Leaves</tissue>
    </source>
</reference>
<keyword evidence="2" id="KW-1185">Reference proteome</keyword>
<evidence type="ECO:0000313" key="1">
    <source>
        <dbReference type="EMBL" id="THU74654.1"/>
    </source>
</evidence>
<sequence length="71" mass="7908">MASFKPHLRLVRLHVQPELEDSTRNSRPAVHELFYILVDILSTIASIDFFSSSQRRMTGCSSLLASVGSST</sequence>
<evidence type="ECO:0000313" key="2">
    <source>
        <dbReference type="Proteomes" id="UP000317650"/>
    </source>
</evidence>
<proteinExistence type="predicted"/>
<protein>
    <submittedName>
        <fullName evidence="1">Uncharacterized protein</fullName>
    </submittedName>
</protein>
<name>A0A4S8KH10_MUSBA</name>
<dbReference type="AlphaFoldDB" id="A0A4S8KH10"/>
<dbReference type="EMBL" id="PYDT01000001">
    <property type="protein sequence ID" value="THU74654.1"/>
    <property type="molecule type" value="Genomic_DNA"/>
</dbReference>
<gene>
    <name evidence="1" type="ORF">C4D60_Mb04t35670</name>
</gene>